<gene>
    <name evidence="2" type="ORF">F9L07_22815</name>
</gene>
<dbReference type="EMBL" id="WBVM01000003">
    <property type="protein sequence ID" value="KAB2808351.1"/>
    <property type="molecule type" value="Genomic_DNA"/>
</dbReference>
<dbReference type="RefSeq" id="WP_151582031.1">
    <property type="nucleotide sequence ID" value="NZ_WBVM01000003.1"/>
</dbReference>
<sequence length="63" mass="6881">MTDERISIQSAAKLLGQSAKTVRRRIADGTLPAERIKGSNQYRVKRADVEAMLEPVPTAGTVQ</sequence>
<accession>A0A7J5DTG0</accession>
<dbReference type="Gene3D" id="1.10.1660.10">
    <property type="match status" value="1"/>
</dbReference>
<dbReference type="InterPro" id="IPR010093">
    <property type="entry name" value="SinI_DNA-bd"/>
</dbReference>
<proteinExistence type="predicted"/>
<dbReference type="InterPro" id="IPR041657">
    <property type="entry name" value="HTH_17"/>
</dbReference>
<dbReference type="Proteomes" id="UP000449906">
    <property type="component" value="Unassembled WGS sequence"/>
</dbReference>
<dbReference type="InterPro" id="IPR009061">
    <property type="entry name" value="DNA-bd_dom_put_sf"/>
</dbReference>
<dbReference type="SUPFAM" id="SSF46955">
    <property type="entry name" value="Putative DNA-binding domain"/>
    <property type="match status" value="1"/>
</dbReference>
<protein>
    <submittedName>
        <fullName evidence="2">Helix-turn-helix domain-containing protein</fullName>
    </submittedName>
</protein>
<evidence type="ECO:0000313" key="3">
    <source>
        <dbReference type="Proteomes" id="UP000449906"/>
    </source>
</evidence>
<dbReference type="AlphaFoldDB" id="A0A7J5DTG0"/>
<feature type="domain" description="Helix-turn-helix" evidence="1">
    <location>
        <begin position="7"/>
        <end position="54"/>
    </location>
</feature>
<dbReference type="GO" id="GO:0003677">
    <property type="term" value="F:DNA binding"/>
    <property type="evidence" value="ECO:0007669"/>
    <property type="project" value="InterPro"/>
</dbReference>
<name>A0A7J5DTG0_NOCSI</name>
<comment type="caution">
    <text evidence="2">The sequence shown here is derived from an EMBL/GenBank/DDBJ whole genome shotgun (WGS) entry which is preliminary data.</text>
</comment>
<dbReference type="Pfam" id="PF12728">
    <property type="entry name" value="HTH_17"/>
    <property type="match status" value="1"/>
</dbReference>
<reference evidence="2 3" key="1">
    <citation type="submission" date="2019-09" db="EMBL/GenBank/DDBJ databases">
        <title>Pimelobacter sp. isolated from Paulinella.</title>
        <authorList>
            <person name="Jeong S.E."/>
        </authorList>
    </citation>
    <scope>NUCLEOTIDE SEQUENCE [LARGE SCALE GENOMIC DNA]</scope>
    <source>
        <strain evidence="2 3">Pch-N</strain>
    </source>
</reference>
<evidence type="ECO:0000313" key="2">
    <source>
        <dbReference type="EMBL" id="KAB2808351.1"/>
    </source>
</evidence>
<organism evidence="2 3">
    <name type="scientific">Nocardioides simplex</name>
    <name type="common">Arthrobacter simplex</name>
    <dbReference type="NCBI Taxonomy" id="2045"/>
    <lineage>
        <taxon>Bacteria</taxon>
        <taxon>Bacillati</taxon>
        <taxon>Actinomycetota</taxon>
        <taxon>Actinomycetes</taxon>
        <taxon>Propionibacteriales</taxon>
        <taxon>Nocardioidaceae</taxon>
        <taxon>Pimelobacter</taxon>
    </lineage>
</organism>
<evidence type="ECO:0000259" key="1">
    <source>
        <dbReference type="Pfam" id="PF12728"/>
    </source>
</evidence>
<dbReference type="NCBIfam" id="TIGR01764">
    <property type="entry name" value="excise"/>
    <property type="match status" value="1"/>
</dbReference>